<keyword evidence="1" id="KW-0472">Membrane</keyword>
<dbReference type="Proteomes" id="UP001589833">
    <property type="component" value="Unassembled WGS sequence"/>
</dbReference>
<evidence type="ECO:0000256" key="1">
    <source>
        <dbReference type="SAM" id="Phobius"/>
    </source>
</evidence>
<sequence length="266" mass="31070">MDKVVYKQLVDKHFFLSSKDQESVYYESKLIDLFETNQATLFLELYSKQMKALKPQVPATYFFSMFGITCSGFITMLTLHQVVTPLTLSTVSTQLYRNEKYQLDSMVFTLNGGDWQKGDGTVEWKRKHISSLFTSTITPLLDHLADIVDIRPRELWGQLLHGLEYGWKVALNLAETEEERRRLNQDFQWITKEASQVLFNSLKNRLDFPYIEIENPTTPGLMQRMKPTCCLYYQTVGAKAKCYTCPRMTPTERERRKKEIIAEITQ</sequence>
<proteinExistence type="predicted"/>
<reference evidence="2 3" key="1">
    <citation type="submission" date="2024-09" db="EMBL/GenBank/DDBJ databases">
        <authorList>
            <person name="Sun Q."/>
            <person name="Mori K."/>
        </authorList>
    </citation>
    <scope>NUCLEOTIDE SEQUENCE [LARGE SCALE GENOMIC DNA]</scope>
    <source>
        <strain evidence="2 3">NCAIM B.02301</strain>
    </source>
</reference>
<keyword evidence="3" id="KW-1185">Reference proteome</keyword>
<name>A0ABV6NC22_9BACI</name>
<protein>
    <recommendedName>
        <fullName evidence="4">Ferric siderophore reductase C-terminal domain-containing protein</fullName>
    </recommendedName>
</protein>
<evidence type="ECO:0008006" key="4">
    <source>
        <dbReference type="Google" id="ProtNLM"/>
    </source>
</evidence>
<keyword evidence="1" id="KW-1133">Transmembrane helix</keyword>
<gene>
    <name evidence="2" type="ORF">ACFFH4_04535</name>
</gene>
<comment type="caution">
    <text evidence="2">The sequence shown here is derived from an EMBL/GenBank/DDBJ whole genome shotgun (WGS) entry which is preliminary data.</text>
</comment>
<evidence type="ECO:0000313" key="3">
    <source>
        <dbReference type="Proteomes" id="UP001589833"/>
    </source>
</evidence>
<dbReference type="RefSeq" id="WP_273841006.1">
    <property type="nucleotide sequence ID" value="NZ_JAQQWT010000003.1"/>
</dbReference>
<feature type="transmembrane region" description="Helical" evidence="1">
    <location>
        <begin position="59"/>
        <end position="79"/>
    </location>
</feature>
<organism evidence="2 3">
    <name type="scientific">Halalkalibacter alkalisediminis</name>
    <dbReference type="NCBI Taxonomy" id="935616"/>
    <lineage>
        <taxon>Bacteria</taxon>
        <taxon>Bacillati</taxon>
        <taxon>Bacillota</taxon>
        <taxon>Bacilli</taxon>
        <taxon>Bacillales</taxon>
        <taxon>Bacillaceae</taxon>
        <taxon>Halalkalibacter</taxon>
    </lineage>
</organism>
<dbReference type="EMBL" id="JBHLTR010000004">
    <property type="protein sequence ID" value="MFC0558313.1"/>
    <property type="molecule type" value="Genomic_DNA"/>
</dbReference>
<accession>A0ABV6NC22</accession>
<evidence type="ECO:0000313" key="2">
    <source>
        <dbReference type="EMBL" id="MFC0558313.1"/>
    </source>
</evidence>
<keyword evidence="1" id="KW-0812">Transmembrane</keyword>